<sequence length="132" mass="13911">MSVSLMGTMPALRPSDRNCRSSRFTPCPPGKTESPRTADRPELAGSDRPSHRATTECTPSHPIKTLARITVPSSNPRTTVTDESPAARSVSMETTLDEKRTVPGGSSSASASSSAFLSSALTLTSSPLVVFF</sequence>
<proteinExistence type="evidence at transcript level"/>
<feature type="compositionally biased region" description="Basic and acidic residues" evidence="1">
    <location>
        <begin position="33"/>
        <end position="42"/>
    </location>
</feature>
<dbReference type="AlphaFoldDB" id="C4J058"/>
<accession>C4J058</accession>
<evidence type="ECO:0000313" key="2">
    <source>
        <dbReference type="EMBL" id="ACR34558.1"/>
    </source>
</evidence>
<feature type="compositionally biased region" description="Polar residues" evidence="1">
    <location>
        <begin position="71"/>
        <end position="82"/>
    </location>
</feature>
<feature type="region of interest" description="Disordered" evidence="1">
    <location>
        <begin position="1"/>
        <end position="116"/>
    </location>
</feature>
<dbReference type="EMBL" id="BT084205">
    <property type="protein sequence ID" value="ACR34558.1"/>
    <property type="molecule type" value="mRNA"/>
</dbReference>
<protein>
    <submittedName>
        <fullName evidence="2">Uncharacterized protein</fullName>
    </submittedName>
</protein>
<evidence type="ECO:0000256" key="1">
    <source>
        <dbReference type="SAM" id="MobiDB-lite"/>
    </source>
</evidence>
<feature type="compositionally biased region" description="Low complexity" evidence="1">
    <location>
        <begin position="106"/>
        <end position="116"/>
    </location>
</feature>
<reference evidence="2" key="2">
    <citation type="submission" date="2012-06" db="EMBL/GenBank/DDBJ databases">
        <authorList>
            <person name="Yu Y."/>
            <person name="Currie J."/>
            <person name="Lomeli R."/>
            <person name="Angelova A."/>
            <person name="Collura K."/>
            <person name="Wissotski M."/>
            <person name="Campos D."/>
            <person name="Kudrna D."/>
            <person name="Golser W."/>
            <person name="Ashely E."/>
            <person name="Descour A."/>
            <person name="Fernandes J."/>
            <person name="Soderlund C."/>
            <person name="Walbot V."/>
        </authorList>
    </citation>
    <scope>NUCLEOTIDE SEQUENCE</scope>
    <source>
        <strain evidence="2">B73</strain>
    </source>
</reference>
<organism evidence="2">
    <name type="scientific">Zea mays</name>
    <name type="common">Maize</name>
    <dbReference type="NCBI Taxonomy" id="4577"/>
    <lineage>
        <taxon>Eukaryota</taxon>
        <taxon>Viridiplantae</taxon>
        <taxon>Streptophyta</taxon>
        <taxon>Embryophyta</taxon>
        <taxon>Tracheophyta</taxon>
        <taxon>Spermatophyta</taxon>
        <taxon>Magnoliopsida</taxon>
        <taxon>Liliopsida</taxon>
        <taxon>Poales</taxon>
        <taxon>Poaceae</taxon>
        <taxon>PACMAD clade</taxon>
        <taxon>Panicoideae</taxon>
        <taxon>Andropogonodae</taxon>
        <taxon>Andropogoneae</taxon>
        <taxon>Tripsacinae</taxon>
        <taxon>Zea</taxon>
    </lineage>
</organism>
<name>C4J058_MAIZE</name>
<reference evidence="2" key="1">
    <citation type="journal article" date="2009" name="PLoS Genet.">
        <title>Sequencing, mapping, and analysis of 27,455 maize full-length cDNAs.</title>
        <authorList>
            <person name="Soderlund C."/>
            <person name="Descour A."/>
            <person name="Kudrna D."/>
            <person name="Bomhoff M."/>
            <person name="Boyd L."/>
            <person name="Currie J."/>
            <person name="Angelova A."/>
            <person name="Collura K."/>
            <person name="Wissotski M."/>
            <person name="Ashley E."/>
            <person name="Morrow D."/>
            <person name="Fernandes J."/>
            <person name="Walbot V."/>
            <person name="Yu Y."/>
        </authorList>
    </citation>
    <scope>NUCLEOTIDE SEQUENCE</scope>
    <source>
        <strain evidence="2">B73</strain>
    </source>
</reference>